<dbReference type="SUPFAM" id="SSF46785">
    <property type="entry name" value="Winged helix' DNA-binding domain"/>
    <property type="match status" value="1"/>
</dbReference>
<dbReference type="PROSITE" id="PS50931">
    <property type="entry name" value="HTH_LYSR"/>
    <property type="match status" value="1"/>
</dbReference>
<dbReference type="Proteomes" id="UP000183995">
    <property type="component" value="Unassembled WGS sequence"/>
</dbReference>
<keyword evidence="4" id="KW-0804">Transcription</keyword>
<dbReference type="InterPro" id="IPR000847">
    <property type="entry name" value="LysR_HTH_N"/>
</dbReference>
<dbReference type="InterPro" id="IPR036388">
    <property type="entry name" value="WH-like_DNA-bd_sf"/>
</dbReference>
<keyword evidence="2" id="KW-0805">Transcription regulation</keyword>
<dbReference type="GO" id="GO:0003677">
    <property type="term" value="F:DNA binding"/>
    <property type="evidence" value="ECO:0007669"/>
    <property type="project" value="UniProtKB-KW"/>
</dbReference>
<dbReference type="InterPro" id="IPR005119">
    <property type="entry name" value="LysR_subst-bd"/>
</dbReference>
<evidence type="ECO:0000313" key="7">
    <source>
        <dbReference type="Proteomes" id="UP000183995"/>
    </source>
</evidence>
<evidence type="ECO:0000256" key="3">
    <source>
        <dbReference type="ARBA" id="ARBA00023125"/>
    </source>
</evidence>
<dbReference type="GO" id="GO:0032993">
    <property type="term" value="C:protein-DNA complex"/>
    <property type="evidence" value="ECO:0007669"/>
    <property type="project" value="TreeGrafter"/>
</dbReference>
<dbReference type="GO" id="GO:0003700">
    <property type="term" value="F:DNA-binding transcription factor activity"/>
    <property type="evidence" value="ECO:0007669"/>
    <property type="project" value="InterPro"/>
</dbReference>
<comment type="similarity">
    <text evidence="1">Belongs to the LysR transcriptional regulatory family.</text>
</comment>
<keyword evidence="7" id="KW-1185">Reference proteome</keyword>
<evidence type="ECO:0000256" key="1">
    <source>
        <dbReference type="ARBA" id="ARBA00009437"/>
    </source>
</evidence>
<name>A0A1M5UC48_9FIRM</name>
<dbReference type="Pfam" id="PF03466">
    <property type="entry name" value="LysR_substrate"/>
    <property type="match status" value="1"/>
</dbReference>
<proteinExistence type="inferred from homology"/>
<accession>A0A1M5UC48</accession>
<evidence type="ECO:0000259" key="5">
    <source>
        <dbReference type="PROSITE" id="PS50931"/>
    </source>
</evidence>
<sequence length="314" mass="36220">MYNVNFKHLEAFLTVAERLNVSAAAGAMRTSQSSLSKMIQRLEDGLGLTLFVRTNRGLAMTREGEFLYTKLKPTYNNICKNIQVAREMKKSTLLRIGYPSTYDASEDYDKLKKHIDGFSSRHPEIELDEILFDFMELKQALVFGDIDVALIHDFQLRDASHLSMKKVCRVRMCLAMSAKHPLAAYDDFRDIDKQAFEDELFYMLVLDDEVKDKESIAVVLDRYGIHPKDVLFTLNFQSLMRTMRQGRGMCVCGYFPNAPGREEIKFLELPPMAGDPYLTVAWRTNDITKEAQDFIDMLPDDPEEMTVFRCREVK</sequence>
<protein>
    <submittedName>
        <fullName evidence="6">DNA-binding transcriptional regulator, LysR family</fullName>
    </submittedName>
</protein>
<evidence type="ECO:0000256" key="2">
    <source>
        <dbReference type="ARBA" id="ARBA00023015"/>
    </source>
</evidence>
<keyword evidence="3 6" id="KW-0238">DNA-binding</keyword>
<dbReference type="AlphaFoldDB" id="A0A1M5UC48"/>
<dbReference type="PANTHER" id="PTHR30346">
    <property type="entry name" value="TRANSCRIPTIONAL DUAL REGULATOR HCAR-RELATED"/>
    <property type="match status" value="1"/>
</dbReference>
<dbReference type="Gene3D" id="3.40.190.10">
    <property type="entry name" value="Periplasmic binding protein-like II"/>
    <property type="match status" value="2"/>
</dbReference>
<evidence type="ECO:0000256" key="4">
    <source>
        <dbReference type="ARBA" id="ARBA00023163"/>
    </source>
</evidence>
<evidence type="ECO:0000313" key="6">
    <source>
        <dbReference type="EMBL" id="SHH60520.1"/>
    </source>
</evidence>
<dbReference type="PANTHER" id="PTHR30346:SF0">
    <property type="entry name" value="HCA OPERON TRANSCRIPTIONAL ACTIVATOR HCAR"/>
    <property type="match status" value="1"/>
</dbReference>
<dbReference type="OrthoDB" id="9803735at2"/>
<dbReference type="EMBL" id="FQXV01000001">
    <property type="protein sequence ID" value="SHH60520.1"/>
    <property type="molecule type" value="Genomic_DNA"/>
</dbReference>
<dbReference type="Gene3D" id="1.10.10.10">
    <property type="entry name" value="Winged helix-like DNA-binding domain superfamily/Winged helix DNA-binding domain"/>
    <property type="match status" value="1"/>
</dbReference>
<dbReference type="SUPFAM" id="SSF53850">
    <property type="entry name" value="Periplasmic binding protein-like II"/>
    <property type="match status" value="1"/>
</dbReference>
<feature type="domain" description="HTH lysR-type" evidence="5">
    <location>
        <begin position="4"/>
        <end position="61"/>
    </location>
</feature>
<dbReference type="STRING" id="1123282.SAMN02745823_00446"/>
<organism evidence="6 7">
    <name type="scientific">Sporobacter termitidis DSM 10068</name>
    <dbReference type="NCBI Taxonomy" id="1123282"/>
    <lineage>
        <taxon>Bacteria</taxon>
        <taxon>Bacillati</taxon>
        <taxon>Bacillota</taxon>
        <taxon>Clostridia</taxon>
        <taxon>Eubacteriales</taxon>
        <taxon>Oscillospiraceae</taxon>
        <taxon>Sporobacter</taxon>
    </lineage>
</organism>
<dbReference type="RefSeq" id="WP_073075991.1">
    <property type="nucleotide sequence ID" value="NZ_FQXV01000001.1"/>
</dbReference>
<dbReference type="FunFam" id="1.10.10.10:FF:000001">
    <property type="entry name" value="LysR family transcriptional regulator"/>
    <property type="match status" value="1"/>
</dbReference>
<dbReference type="InterPro" id="IPR036390">
    <property type="entry name" value="WH_DNA-bd_sf"/>
</dbReference>
<reference evidence="6 7" key="1">
    <citation type="submission" date="2016-11" db="EMBL/GenBank/DDBJ databases">
        <authorList>
            <person name="Jaros S."/>
            <person name="Januszkiewicz K."/>
            <person name="Wedrychowicz H."/>
        </authorList>
    </citation>
    <scope>NUCLEOTIDE SEQUENCE [LARGE SCALE GENOMIC DNA]</scope>
    <source>
        <strain evidence="6 7">DSM 10068</strain>
    </source>
</reference>
<dbReference type="PRINTS" id="PR00039">
    <property type="entry name" value="HTHLYSR"/>
</dbReference>
<dbReference type="Pfam" id="PF00126">
    <property type="entry name" value="HTH_1"/>
    <property type="match status" value="1"/>
</dbReference>
<gene>
    <name evidence="6" type="ORF">SAMN02745823_00446</name>
</gene>